<dbReference type="Gene3D" id="3.20.20.70">
    <property type="entry name" value="Aldolase class I"/>
    <property type="match status" value="1"/>
</dbReference>
<gene>
    <name evidence="11 13" type="primary">fni</name>
    <name evidence="13" type="ORF">PITCH_A2040002</name>
</gene>
<comment type="cofactor">
    <cofactor evidence="11">
        <name>NADPH</name>
        <dbReference type="ChEBI" id="CHEBI:57783"/>
    </cofactor>
</comment>
<dbReference type="EMBL" id="OJIN01000118">
    <property type="protein sequence ID" value="SPD74109.1"/>
    <property type="molecule type" value="Genomic_DNA"/>
</dbReference>
<evidence type="ECO:0000256" key="11">
    <source>
        <dbReference type="HAMAP-Rule" id="MF_00354"/>
    </source>
</evidence>
<keyword evidence="6 11" id="KW-0460">Magnesium</keyword>
<dbReference type="PIRSF" id="PIRSF003314">
    <property type="entry name" value="IPP_isomerase"/>
    <property type="match status" value="1"/>
</dbReference>
<comment type="function">
    <text evidence="11">Involved in the biosynthesis of isoprenoids. Catalyzes the 1,3-allylic rearrangement of the homoallylic substrate isopentenyl (IPP) to its allylic isomer, dimethylallyl diphosphate (DMAPP).</text>
</comment>
<keyword evidence="3 11" id="KW-0285">Flavoprotein</keyword>
<evidence type="ECO:0000256" key="8">
    <source>
        <dbReference type="ARBA" id="ARBA00023229"/>
    </source>
</evidence>
<dbReference type="EC" id="5.3.3.2" evidence="11"/>
<comment type="similarity">
    <text evidence="11">Belongs to the IPP isomerase type 2 family.</text>
</comment>
<evidence type="ECO:0000256" key="3">
    <source>
        <dbReference type="ARBA" id="ARBA00022630"/>
    </source>
</evidence>
<evidence type="ECO:0000256" key="9">
    <source>
        <dbReference type="ARBA" id="ARBA00023235"/>
    </source>
</evidence>
<dbReference type="InterPro" id="IPR011179">
    <property type="entry name" value="IPdP_isomerase"/>
</dbReference>
<dbReference type="PANTHER" id="PTHR43665:SF1">
    <property type="entry name" value="ISOPENTENYL-DIPHOSPHATE DELTA-ISOMERASE"/>
    <property type="match status" value="1"/>
</dbReference>
<keyword evidence="7 11" id="KW-0521">NADP</keyword>
<keyword evidence="5 11" id="KW-0479">Metal-binding</keyword>
<dbReference type="GO" id="GO:0008299">
    <property type="term" value="P:isoprenoid biosynthetic process"/>
    <property type="evidence" value="ECO:0007669"/>
    <property type="project" value="UniProtKB-UniRule"/>
</dbReference>
<comment type="caution">
    <text evidence="11">Lacks conserved residue(s) required for the propagation of feature annotation.</text>
</comment>
<feature type="binding site" evidence="11">
    <location>
        <begin position="294"/>
        <end position="295"/>
    </location>
    <ligand>
        <name>FMN</name>
        <dbReference type="ChEBI" id="CHEBI:58210"/>
    </ligand>
</feature>
<dbReference type="GO" id="GO:0005737">
    <property type="term" value="C:cytoplasm"/>
    <property type="evidence" value="ECO:0007669"/>
    <property type="project" value="UniProtKB-SubCell"/>
</dbReference>
<organism evidence="13">
    <name type="scientific">uncultured Desulfobacterium sp</name>
    <dbReference type="NCBI Taxonomy" id="201089"/>
    <lineage>
        <taxon>Bacteria</taxon>
        <taxon>Pseudomonadati</taxon>
        <taxon>Thermodesulfobacteriota</taxon>
        <taxon>Desulfobacteria</taxon>
        <taxon>Desulfobacterales</taxon>
        <taxon>Desulfobacteriaceae</taxon>
        <taxon>Desulfobacterium</taxon>
        <taxon>environmental samples</taxon>
    </lineage>
</organism>
<dbReference type="GO" id="GO:0070402">
    <property type="term" value="F:NADPH binding"/>
    <property type="evidence" value="ECO:0007669"/>
    <property type="project" value="UniProtKB-UniRule"/>
</dbReference>
<dbReference type="Pfam" id="PF01070">
    <property type="entry name" value="FMN_dh"/>
    <property type="match status" value="1"/>
</dbReference>
<feature type="binding site" evidence="11">
    <location>
        <position position="127"/>
    </location>
    <ligand>
        <name>FMN</name>
        <dbReference type="ChEBI" id="CHEBI:58210"/>
    </ligand>
</feature>
<comment type="subunit">
    <text evidence="10 11">Homooctamer. Dimer of tetramers.</text>
</comment>
<comment type="catalytic activity">
    <reaction evidence="11">
        <text>isopentenyl diphosphate = dimethylallyl diphosphate</text>
        <dbReference type="Rhea" id="RHEA:23284"/>
        <dbReference type="ChEBI" id="CHEBI:57623"/>
        <dbReference type="ChEBI" id="CHEBI:128769"/>
        <dbReference type="EC" id="5.3.3.2"/>
    </reaction>
</comment>
<evidence type="ECO:0000256" key="2">
    <source>
        <dbReference type="ARBA" id="ARBA00022490"/>
    </source>
</evidence>
<accession>A0A445MXH6</accession>
<protein>
    <recommendedName>
        <fullName evidence="11">Isopentenyl-diphosphate delta-isomerase</fullName>
        <shortName evidence="11">IPP isomerase</shortName>
        <ecNumber evidence="11">5.3.3.2</ecNumber>
    </recommendedName>
    <alternativeName>
        <fullName evidence="11">Isopentenyl diphosphate:dimethylallyl diphosphate isomerase</fullName>
    </alternativeName>
    <alternativeName>
        <fullName evidence="11">Isopentenyl pyrophosphate isomerase</fullName>
    </alternativeName>
    <alternativeName>
        <fullName evidence="11">Type 2 isopentenyl diphosphate isomerase</fullName>
        <shortName evidence="11">IDI-2</shortName>
    </alternativeName>
</protein>
<proteinExistence type="inferred from homology"/>
<feature type="binding site" evidence="11">
    <location>
        <begin position="273"/>
        <end position="275"/>
    </location>
    <ligand>
        <name>FMN</name>
        <dbReference type="ChEBI" id="CHEBI:58210"/>
    </ligand>
</feature>
<evidence type="ECO:0000256" key="6">
    <source>
        <dbReference type="ARBA" id="ARBA00022842"/>
    </source>
</evidence>
<dbReference type="GO" id="GO:0000287">
    <property type="term" value="F:magnesium ion binding"/>
    <property type="evidence" value="ECO:0007669"/>
    <property type="project" value="UniProtKB-UniRule"/>
</dbReference>
<evidence type="ECO:0000256" key="5">
    <source>
        <dbReference type="ARBA" id="ARBA00022723"/>
    </source>
</evidence>
<feature type="domain" description="FMN-dependent dehydrogenase" evidence="12">
    <location>
        <begin position="177"/>
        <end position="337"/>
    </location>
</feature>
<feature type="binding site" evidence="11">
    <location>
        <position position="99"/>
    </location>
    <ligand>
        <name>FMN</name>
        <dbReference type="ChEBI" id="CHEBI:58210"/>
    </ligand>
</feature>
<evidence type="ECO:0000259" key="12">
    <source>
        <dbReference type="Pfam" id="PF01070"/>
    </source>
</evidence>
<dbReference type="GO" id="GO:0016491">
    <property type="term" value="F:oxidoreductase activity"/>
    <property type="evidence" value="ECO:0007669"/>
    <property type="project" value="InterPro"/>
</dbReference>
<comment type="subcellular location">
    <subcellularLocation>
        <location evidence="11">Cytoplasm</location>
    </subcellularLocation>
</comment>
<evidence type="ECO:0000256" key="1">
    <source>
        <dbReference type="ARBA" id="ARBA00001917"/>
    </source>
</evidence>
<evidence type="ECO:0000313" key="13">
    <source>
        <dbReference type="EMBL" id="SPD74109.1"/>
    </source>
</evidence>
<feature type="binding site" evidence="11">
    <location>
        <position position="219"/>
    </location>
    <ligand>
        <name>FMN</name>
        <dbReference type="ChEBI" id="CHEBI:58210"/>
    </ligand>
</feature>
<dbReference type="InterPro" id="IPR000262">
    <property type="entry name" value="FMN-dep_DH"/>
</dbReference>
<dbReference type="CDD" id="cd02811">
    <property type="entry name" value="IDI-2_FMN"/>
    <property type="match status" value="1"/>
</dbReference>
<dbReference type="GO" id="GO:0004452">
    <property type="term" value="F:isopentenyl-diphosphate delta-isomerase activity"/>
    <property type="evidence" value="ECO:0007669"/>
    <property type="project" value="UniProtKB-UniRule"/>
</dbReference>
<dbReference type="AlphaFoldDB" id="A0A445MXH6"/>
<evidence type="ECO:0000256" key="10">
    <source>
        <dbReference type="ARBA" id="ARBA00025810"/>
    </source>
</evidence>
<name>A0A445MXH6_9BACT</name>
<evidence type="ECO:0000256" key="7">
    <source>
        <dbReference type="ARBA" id="ARBA00022857"/>
    </source>
</evidence>
<dbReference type="InterPro" id="IPR013785">
    <property type="entry name" value="Aldolase_TIM"/>
</dbReference>
<keyword evidence="9 11" id="KW-0413">Isomerase</keyword>
<reference evidence="13" key="1">
    <citation type="submission" date="2018-01" db="EMBL/GenBank/DDBJ databases">
        <authorList>
            <person name="Regsiter A."/>
            <person name="William W."/>
        </authorList>
    </citation>
    <scope>NUCLEOTIDE SEQUENCE</scope>
    <source>
        <strain evidence="13">TRIP AH-1</strain>
    </source>
</reference>
<feature type="binding site" evidence="11">
    <location>
        <position position="162"/>
    </location>
    <ligand>
        <name>substrate</name>
    </ligand>
</feature>
<dbReference type="NCBIfam" id="TIGR02151">
    <property type="entry name" value="IPP_isom_2"/>
    <property type="match status" value="1"/>
</dbReference>
<dbReference type="HAMAP" id="MF_00354">
    <property type="entry name" value="Idi_2"/>
    <property type="match status" value="1"/>
</dbReference>
<keyword evidence="8 11" id="KW-0414">Isoprene biosynthesis</keyword>
<dbReference type="SUPFAM" id="SSF51395">
    <property type="entry name" value="FMN-linked oxidoreductases"/>
    <property type="match status" value="1"/>
</dbReference>
<keyword evidence="4 11" id="KW-0288">FMN</keyword>
<comment type="cofactor">
    <cofactor evidence="11">
        <name>Mg(2+)</name>
        <dbReference type="ChEBI" id="CHEBI:18420"/>
    </cofactor>
</comment>
<keyword evidence="2 11" id="KW-0963">Cytoplasm</keyword>
<sequence>MILTERSSSDDKVKHLNICLEKDVESDLTTGFENYLFVNNPVPEIAFEDINTSCKLLGKVISAPLIILPMTGGSDVSFQINRNLAMAAQELGLAMAVGSQRLGIEDPSLAGSYQVRDIAPDIPLIANLGAIDLNYGYSLKHCEKAVQMIGADGLSLYLNPMQKLIQGKGHLNFKGLIDKIAEVCQNLNVPVIVKEIGFGMSSGSALLFKEAGVSILDVSGAGGTSWVKIMRHMSDNNRQRTFSCFDNWGIPTSDSLISVRKYVKDLPIIASGGIRNGLEIAKAIALGANYTGMALPLLAPAIKSSQAVKEWIEAVIEQIKISMFCCGVSTLDQLTAKDCVVKR</sequence>
<dbReference type="PANTHER" id="PTHR43665">
    <property type="entry name" value="ISOPENTENYL-DIPHOSPHATE DELTA-ISOMERASE"/>
    <property type="match status" value="1"/>
</dbReference>
<feature type="binding site" evidence="11">
    <location>
        <position position="194"/>
    </location>
    <ligand>
        <name>FMN</name>
        <dbReference type="ChEBI" id="CHEBI:58210"/>
    </ligand>
</feature>
<evidence type="ECO:0000256" key="4">
    <source>
        <dbReference type="ARBA" id="ARBA00022643"/>
    </source>
</evidence>
<comment type="cofactor">
    <cofactor evidence="1 11">
        <name>FMN</name>
        <dbReference type="ChEBI" id="CHEBI:58210"/>
    </cofactor>
</comment>
<feature type="binding site" evidence="11">
    <location>
        <begin position="99"/>
        <end position="101"/>
    </location>
    <ligand>
        <name>substrate</name>
    </ligand>
</feature>
<dbReference type="GO" id="GO:0010181">
    <property type="term" value="F:FMN binding"/>
    <property type="evidence" value="ECO:0007669"/>
    <property type="project" value="UniProtKB-UniRule"/>
</dbReference>
<feature type="binding site" evidence="11">
    <location>
        <position position="224"/>
    </location>
    <ligand>
        <name>FMN</name>
        <dbReference type="ChEBI" id="CHEBI:58210"/>
    </ligand>
</feature>